<dbReference type="PANTHER" id="PTHR30327">
    <property type="entry name" value="UNCHARACTERIZED PROTEIN YQGE"/>
    <property type="match status" value="1"/>
</dbReference>
<reference evidence="3" key="1">
    <citation type="submission" date="2016-10" db="EMBL/GenBank/DDBJ databases">
        <authorList>
            <person name="Varghese N."/>
            <person name="Submissions S."/>
        </authorList>
    </citation>
    <scope>NUCLEOTIDE SEQUENCE [LARGE SCALE GENOMIC DNA]</scope>
    <source>
        <strain evidence="3">Gh-67</strain>
    </source>
</reference>
<dbReference type="Gene3D" id="3.40.1740.10">
    <property type="entry name" value="VC0467-like"/>
    <property type="match status" value="1"/>
</dbReference>
<dbReference type="EMBL" id="FNCG01000006">
    <property type="protein sequence ID" value="SDH03896.1"/>
    <property type="molecule type" value="Genomic_DNA"/>
</dbReference>
<keyword evidence="3" id="KW-1185">Reference proteome</keyword>
<dbReference type="Proteomes" id="UP000199705">
    <property type="component" value="Unassembled WGS sequence"/>
</dbReference>
<proteinExistence type="inferred from homology"/>
<gene>
    <name evidence="2" type="ORF">SAMN05192573_106150</name>
</gene>
<name>A0A1G7Z5W6_9SPHI</name>
<comment type="similarity">
    <text evidence="1">Belongs to the UPF0301 (AlgH) family.</text>
</comment>
<accession>A0A1G7Z5W6</accession>
<protein>
    <submittedName>
        <fullName evidence="2">Putative transcriptional regulator</fullName>
    </submittedName>
</protein>
<evidence type="ECO:0000256" key="1">
    <source>
        <dbReference type="ARBA" id="ARBA00009600"/>
    </source>
</evidence>
<evidence type="ECO:0000313" key="2">
    <source>
        <dbReference type="EMBL" id="SDH03896.1"/>
    </source>
</evidence>
<sequence length="187" mass="21183">MLSPIAAAAGHLLISEPFMMDPNFRRSVIILTEYSEEGAMGFILNHQSEYLLGDVLPDVSYSEMPVYEGGPVAKNTLHFIHCAPDKIEGGIEIANGLYWGGDFEQVKYLISNYQLSTEEIKFFAGYSGWTPQQLDEEIKEDSWIVTNKFDIETLFTLDEQNLWRKVVISLGQRYAHIANFPENPALN</sequence>
<dbReference type="AlphaFoldDB" id="A0A1G7Z5W6"/>
<dbReference type="GO" id="GO:0005829">
    <property type="term" value="C:cytosol"/>
    <property type="evidence" value="ECO:0007669"/>
    <property type="project" value="TreeGrafter"/>
</dbReference>
<dbReference type="InterPro" id="IPR003774">
    <property type="entry name" value="AlgH-like"/>
</dbReference>
<dbReference type="Pfam" id="PF02622">
    <property type="entry name" value="DUF179"/>
    <property type="match status" value="1"/>
</dbReference>
<dbReference type="PANTHER" id="PTHR30327:SF1">
    <property type="entry name" value="UPF0301 PROTEIN YQGE"/>
    <property type="match status" value="1"/>
</dbReference>
<dbReference type="SUPFAM" id="SSF143456">
    <property type="entry name" value="VC0467-like"/>
    <property type="match status" value="1"/>
</dbReference>
<dbReference type="STRING" id="551996.SAMN05192573_106150"/>
<organism evidence="2 3">
    <name type="scientific">Mucilaginibacter gossypii</name>
    <dbReference type="NCBI Taxonomy" id="551996"/>
    <lineage>
        <taxon>Bacteria</taxon>
        <taxon>Pseudomonadati</taxon>
        <taxon>Bacteroidota</taxon>
        <taxon>Sphingobacteriia</taxon>
        <taxon>Sphingobacteriales</taxon>
        <taxon>Sphingobacteriaceae</taxon>
        <taxon>Mucilaginibacter</taxon>
    </lineage>
</organism>
<dbReference type="RefSeq" id="WP_091167993.1">
    <property type="nucleotide sequence ID" value="NZ_FNCG01000006.1"/>
</dbReference>
<evidence type="ECO:0000313" key="3">
    <source>
        <dbReference type="Proteomes" id="UP000199705"/>
    </source>
</evidence>